<feature type="compositionally biased region" description="Low complexity" evidence="1">
    <location>
        <begin position="504"/>
        <end position="525"/>
    </location>
</feature>
<feature type="region of interest" description="Disordered" evidence="1">
    <location>
        <begin position="2097"/>
        <end position="2352"/>
    </location>
</feature>
<feature type="region of interest" description="Disordered" evidence="1">
    <location>
        <begin position="1791"/>
        <end position="1859"/>
    </location>
</feature>
<evidence type="ECO:0000256" key="1">
    <source>
        <dbReference type="SAM" id="MobiDB-lite"/>
    </source>
</evidence>
<feature type="region of interest" description="Disordered" evidence="1">
    <location>
        <begin position="116"/>
        <end position="325"/>
    </location>
</feature>
<feature type="compositionally biased region" description="Basic residues" evidence="1">
    <location>
        <begin position="58"/>
        <end position="70"/>
    </location>
</feature>
<feature type="compositionally biased region" description="Low complexity" evidence="1">
    <location>
        <begin position="1272"/>
        <end position="1286"/>
    </location>
</feature>
<organism evidence="2 3">
    <name type="scientific">Homarus americanus</name>
    <name type="common">American lobster</name>
    <dbReference type="NCBI Taxonomy" id="6706"/>
    <lineage>
        <taxon>Eukaryota</taxon>
        <taxon>Metazoa</taxon>
        <taxon>Ecdysozoa</taxon>
        <taxon>Arthropoda</taxon>
        <taxon>Crustacea</taxon>
        <taxon>Multicrustacea</taxon>
        <taxon>Malacostraca</taxon>
        <taxon>Eumalacostraca</taxon>
        <taxon>Eucarida</taxon>
        <taxon>Decapoda</taxon>
        <taxon>Pleocyemata</taxon>
        <taxon>Astacidea</taxon>
        <taxon>Nephropoidea</taxon>
        <taxon>Nephropidae</taxon>
        <taxon>Homarus</taxon>
    </lineage>
</organism>
<feature type="compositionally biased region" description="Polar residues" evidence="1">
    <location>
        <begin position="1975"/>
        <end position="1996"/>
    </location>
</feature>
<feature type="region of interest" description="Disordered" evidence="1">
    <location>
        <begin position="1232"/>
        <end position="1560"/>
    </location>
</feature>
<evidence type="ECO:0000313" key="3">
    <source>
        <dbReference type="Proteomes" id="UP000747542"/>
    </source>
</evidence>
<feature type="compositionally biased region" description="Acidic residues" evidence="1">
    <location>
        <begin position="1002"/>
        <end position="1014"/>
    </location>
</feature>
<feature type="compositionally biased region" description="Basic and acidic residues" evidence="1">
    <location>
        <begin position="71"/>
        <end position="82"/>
    </location>
</feature>
<accession>A0A8J5K4S5</accession>
<feature type="region of interest" description="Disordered" evidence="1">
    <location>
        <begin position="1068"/>
        <end position="1091"/>
    </location>
</feature>
<feature type="compositionally biased region" description="Low complexity" evidence="1">
    <location>
        <begin position="2314"/>
        <end position="2324"/>
    </location>
</feature>
<feature type="compositionally biased region" description="Basic and acidic residues" evidence="1">
    <location>
        <begin position="1246"/>
        <end position="1255"/>
    </location>
</feature>
<feature type="compositionally biased region" description="Low complexity" evidence="1">
    <location>
        <begin position="1832"/>
        <end position="1850"/>
    </location>
</feature>
<feature type="region of interest" description="Disordered" evidence="1">
    <location>
        <begin position="1965"/>
        <end position="1996"/>
    </location>
</feature>
<feature type="non-terminal residue" evidence="2">
    <location>
        <position position="2352"/>
    </location>
</feature>
<comment type="caution">
    <text evidence="2">The sequence shown here is derived from an EMBL/GenBank/DDBJ whole genome shotgun (WGS) entry which is preliminary data.</text>
</comment>
<feature type="region of interest" description="Disordered" evidence="1">
    <location>
        <begin position="390"/>
        <end position="416"/>
    </location>
</feature>
<feature type="compositionally biased region" description="Polar residues" evidence="1">
    <location>
        <begin position="2216"/>
        <end position="2226"/>
    </location>
</feature>
<feature type="compositionally biased region" description="Basic and acidic residues" evidence="1">
    <location>
        <begin position="552"/>
        <end position="575"/>
    </location>
</feature>
<feature type="region of interest" description="Disordered" evidence="1">
    <location>
        <begin position="658"/>
        <end position="740"/>
    </location>
</feature>
<proteinExistence type="predicted"/>
<feature type="region of interest" description="Disordered" evidence="1">
    <location>
        <begin position="965"/>
        <end position="1036"/>
    </location>
</feature>
<feature type="compositionally biased region" description="Basic residues" evidence="1">
    <location>
        <begin position="542"/>
        <end position="551"/>
    </location>
</feature>
<feature type="compositionally biased region" description="Basic and acidic residues" evidence="1">
    <location>
        <begin position="14"/>
        <end position="38"/>
    </location>
</feature>
<dbReference type="EMBL" id="JAHLQT010017535">
    <property type="protein sequence ID" value="KAG7169287.1"/>
    <property type="molecule type" value="Genomic_DNA"/>
</dbReference>
<feature type="region of interest" description="Disordered" evidence="1">
    <location>
        <begin position="462"/>
        <end position="575"/>
    </location>
</feature>
<feature type="compositionally biased region" description="Gly residues" evidence="1">
    <location>
        <begin position="1136"/>
        <end position="1145"/>
    </location>
</feature>
<feature type="compositionally biased region" description="Basic and acidic residues" evidence="1">
    <location>
        <begin position="2137"/>
        <end position="2148"/>
    </location>
</feature>
<feature type="region of interest" description="Disordered" evidence="1">
    <location>
        <begin position="760"/>
        <end position="815"/>
    </location>
</feature>
<feature type="compositionally biased region" description="Basic and acidic residues" evidence="1">
    <location>
        <begin position="1383"/>
        <end position="1395"/>
    </location>
</feature>
<feature type="compositionally biased region" description="Basic and acidic residues" evidence="1">
    <location>
        <begin position="971"/>
        <end position="1001"/>
    </location>
</feature>
<feature type="region of interest" description="Disordered" evidence="1">
    <location>
        <begin position="1"/>
        <end position="85"/>
    </location>
</feature>
<dbReference type="Proteomes" id="UP000747542">
    <property type="component" value="Unassembled WGS sequence"/>
</dbReference>
<sequence>QFLELPESPGRRHSSSEDDRRAATLDCDPRTRPHDKEKKGHRSAWGKVKNMISTRRDSVRKKSTPASHRKSTIERPLGHDVHAGTAVEVSAASDPEDYEVDYEGVAGDVVVEAGSEGEWEAGGVWTGPREEGDSPVTATTSLGVRRAKPQLTITVPSSVGGGGSGGVSGGDRPRQLHRSPESRHRKVSPAQLDPRAPPSLPMTPPSPRRASNWTKVKKAFLTGQQHQPAKPDARPSSVGVSASLPPSPSKKTNTFHFDSPPHLGVESSTLYDSDSPVVSLEVSPEDLVSHAHSTPTPSPQPHSTPSPQPLATHQQHSGVLADLQKSLSGEFNRRLQEWEKLKGGAGQGGIHHPPIAPGCASVPPGGVTTTHPEDNLPYEFRKKLHEWEKMKEREREKGKTEVPRGQEDVKTKIHGEDDLPADFRKKLTEWKIRKALVGQSQHNVEELQKNLGEEFNRKMAEWERIKASANQGHIKPSPGHPQVKPSASAGNIQVRASGQIQHNSGSVSSPSQVKASVSASQVLVKPITGGPSSSPRLDRKGSAHKIKKMKSGKTDKAPVGKTESSHKGRDKSDKELQWLEKELHKVERETQRLEREKEKFLERQARLEKMRQAMGQGGPAKKKEIYIKTSTGEFRFEGISQTFTKKLYEWEERRGIRPESSTIALLDPNYKAPEKEVQEKPKSPEPARLVRSKSESSMAAEFAATSVHSHPSSLSLNEMETEDTGLQENKAASEPTLAAEDPITPKVAVLVQLEEVVDDTPSLHDHTTPYAPAEITRNIDSSGSEEDVTRRRRADDNEDMVTNLRRTDSGRTQGSYRSLLHENMSLLDKLRQQEDLCRALETQMGDIDSKMDNVADQHLRTLEKLHRQVTIIMKDSSSTPRDDDEDDENPNTAADDTEANQRLINQLKARIVELEMRGDHLMDEKEQLERAFKLHKEHETEIAESLVQRIRELQDAGAEVNIQTVQCQNHDLNEPKEDTEKDSPEGLEKEEAPKEELKIVEKEEEDEEEEEEEQVVVVERRESRPREHRKVKKVPPKKVQKLHNLTGDLLFQAKRLEQALVAKHGLERRGDVRGGGGGGGSHAASYRQRSLRGRSSLRLVGDLASPQRRGKVTPGRTWSSIEAITIPGDAFHGGSSWEGGTGGGQEARESVTLESSRSFKGHSSQYTCDPQDLLAMNAELSRMAKELRVEMMKMWSFRGEQNELVAEANGTFQSRALLHKMGHLHPMLVGSTLRSLKSPSTTSLSKRRESVEWRRSSRHSSPRVDDDDDSISLAGTWKTATTTSTRSAEHMLSSSFEWEEEEPEERKKPKGRWKVVVEEEEEVEEQKKPRGRWKAVVDGEEEEAEKEEQKKIKGRWQAVTEEEKEEGREEQKKVKGRWQAVTEEGKEEGREEQKKVKGRWQAVTEEEKEGGREEQTKVKGRWQAVTEEEKEGGREEQKKVKGRWQAVTEEEKEGGREEQKKVKGRWQAVTEEEKEEGREEQKKVKGRWRVVTEDEEEEGKDEQKTVKGRWQAGAEEESEEQKKPKRRWKAVVAEEEGEDRKTPKPELSSQAAKDGSKSFETEVTVEYESFGQNNRDECFAYTFSRTVYDDEALTAGRLSRNTSMRKANSRDADDGPWRRLRALPSVATDDPSNLDKSPDVFVPTKRTIFTVLGGNRNPEQARATPTFVDSQDDEQEIGMGPWRRSQSQPSALAETKSTPVTPLLKRKDDSTDTSGHRGRVNVSKTVKRETERAKSENGALARTSQNQTVDTKENVKVKLQNDSLNKEPPRVTVDVELNVEAVVSSLEKETVESNAVVNKETPIQDDVPQVQTRVEEASDAVVSLPSDRSPRSPHQPTPSSLSSSTASLLQMPTPTSPPIESKRKVLEAVNEGVPAVRNIIQKFNQRITENQELLGSPFRSPPSSPPPWQSPRTQRKILAGLMVGHNKDGSNTSQSNFLAVLPDSSHSLTVNPAGGVLKSLSASVIASDPEPPQPVQRSASGSLVQGSKSNTSHVDINIPTGQFSIFKGPSTSDGWSSSPAVSPAITPAPTDPDTSCDMDVLVDDPGQHTHDRTSGRPESRSPAAHLRALKIKKAKEEFLARGAAPLTTEQRLSGCHDPLKLRHRSGTASTEDSWRESDEIYARGPSPLPSPTPTESSQDREEPRDKPPRVASRRRNIPKKESFRRQSAGCLLEESASQKLSSQVVKSASSGVLGSDKRHSRYSIDSQSPDRRKTSIDPSVESTRSSLGIFKLFRRNKNRDKKDMPSVQRLCRQSLLVDFANGKGRTQSASPQPRPDSHLRALPEVEGEDSPDAARSSKTLPRGGPGEAAPPAPSRSCPSSPVAPHRSRTANWLARGRQIFKSRSPSPGKKPR</sequence>
<feature type="compositionally biased region" description="Pro residues" evidence="1">
    <location>
        <begin position="195"/>
        <end position="207"/>
    </location>
</feature>
<feature type="compositionally biased region" description="Polar residues" evidence="1">
    <location>
        <begin position="488"/>
        <end position="503"/>
    </location>
</feature>
<feature type="compositionally biased region" description="Low complexity" evidence="1">
    <location>
        <begin position="1232"/>
        <end position="1244"/>
    </location>
</feature>
<feature type="region of interest" description="Disordered" evidence="1">
    <location>
        <begin position="2027"/>
        <end position="2063"/>
    </location>
</feature>
<reference evidence="2" key="1">
    <citation type="journal article" date="2021" name="Sci. Adv.">
        <title>The American lobster genome reveals insights on longevity, neural, and immune adaptations.</title>
        <authorList>
            <person name="Polinski J.M."/>
            <person name="Zimin A.V."/>
            <person name="Clark K.F."/>
            <person name="Kohn A.B."/>
            <person name="Sadowski N."/>
            <person name="Timp W."/>
            <person name="Ptitsyn A."/>
            <person name="Khanna P."/>
            <person name="Romanova D.Y."/>
            <person name="Williams P."/>
            <person name="Greenwood S.J."/>
            <person name="Moroz L.L."/>
            <person name="Walt D.R."/>
            <person name="Bodnar A.G."/>
        </authorList>
    </citation>
    <scope>NUCLEOTIDE SEQUENCE</scope>
    <source>
        <strain evidence="2">GMGI-L3</strain>
    </source>
</reference>
<feature type="compositionally biased region" description="Basic residues" evidence="1">
    <location>
        <begin position="1026"/>
        <end position="1036"/>
    </location>
</feature>
<feature type="compositionally biased region" description="Polar residues" evidence="1">
    <location>
        <begin position="1152"/>
        <end position="1165"/>
    </location>
</feature>
<feature type="compositionally biased region" description="Gly residues" evidence="1">
    <location>
        <begin position="159"/>
        <end position="169"/>
    </location>
</feature>
<feature type="compositionally biased region" description="Basic and acidic residues" evidence="1">
    <location>
        <begin position="1726"/>
        <end position="1735"/>
    </location>
</feature>
<feature type="region of interest" description="Disordered" evidence="1">
    <location>
        <begin position="338"/>
        <end position="375"/>
    </location>
</feature>
<gene>
    <name evidence="2" type="ORF">Hamer_G022249</name>
</gene>
<feature type="compositionally biased region" description="Basic and acidic residues" evidence="1">
    <location>
        <begin position="2045"/>
        <end position="2059"/>
    </location>
</feature>
<feature type="compositionally biased region" description="Polar residues" evidence="1">
    <location>
        <begin position="2175"/>
        <end position="2192"/>
    </location>
</feature>
<feature type="compositionally biased region" description="Basic and acidic residues" evidence="1">
    <location>
        <begin position="171"/>
        <end position="182"/>
    </location>
</feature>
<feature type="compositionally biased region" description="Pro residues" evidence="1">
    <location>
        <begin position="296"/>
        <end position="308"/>
    </location>
</feature>
<feature type="compositionally biased region" description="Polar residues" evidence="1">
    <location>
        <begin position="706"/>
        <end position="718"/>
    </location>
</feature>
<feature type="compositionally biased region" description="Basic and acidic residues" evidence="1">
    <location>
        <begin position="2112"/>
        <end position="2121"/>
    </location>
</feature>
<feature type="compositionally biased region" description="Basic and acidic residues" evidence="1">
    <location>
        <begin position="672"/>
        <end position="685"/>
    </location>
</feature>
<name>A0A8J5K4S5_HOMAM</name>
<feature type="compositionally biased region" description="Polar residues" evidence="1">
    <location>
        <begin position="1684"/>
        <end position="1700"/>
    </location>
</feature>
<feature type="region of interest" description="Disordered" evidence="1">
    <location>
        <begin position="1656"/>
        <end position="1754"/>
    </location>
</feature>
<feature type="region of interest" description="Disordered" evidence="1">
    <location>
        <begin position="872"/>
        <end position="900"/>
    </location>
</feature>
<keyword evidence="3" id="KW-1185">Reference proteome</keyword>
<evidence type="ECO:0000313" key="2">
    <source>
        <dbReference type="EMBL" id="KAG7169287.1"/>
    </source>
</evidence>
<feature type="region of interest" description="Disordered" evidence="1">
    <location>
        <begin position="1132"/>
        <end position="1165"/>
    </location>
</feature>
<protein>
    <submittedName>
        <fullName evidence="2">Uncharacterized protein</fullName>
    </submittedName>
</protein>